<name>A0A495IWC9_9SPHI</name>
<protein>
    <submittedName>
        <fullName evidence="1">Uncharacterized protein</fullName>
    </submittedName>
</protein>
<dbReference type="AlphaFoldDB" id="A0A495IWC9"/>
<sequence>MSEQPFKPIFERSFKEVQELLEPIIQKVEQELLDKGLYISYRDQNCTTPDLFMHRYKDGRKEMVSVNVKTGEITLVRGF</sequence>
<reference evidence="1 2" key="1">
    <citation type="submission" date="2018-10" db="EMBL/GenBank/DDBJ databases">
        <title>Genomic Encyclopedia of Archaeal and Bacterial Type Strains, Phase II (KMG-II): from individual species to whole genera.</title>
        <authorList>
            <person name="Goeker M."/>
        </authorList>
    </citation>
    <scope>NUCLEOTIDE SEQUENCE [LARGE SCALE GENOMIC DNA]</scope>
    <source>
        <strain evidence="1 2">DSM 18602</strain>
    </source>
</reference>
<keyword evidence="2" id="KW-1185">Reference proteome</keyword>
<dbReference type="Proteomes" id="UP000268007">
    <property type="component" value="Unassembled WGS sequence"/>
</dbReference>
<evidence type="ECO:0000313" key="1">
    <source>
        <dbReference type="EMBL" id="RKR81056.1"/>
    </source>
</evidence>
<gene>
    <name evidence="1" type="ORF">BDD43_1199</name>
</gene>
<dbReference type="OrthoDB" id="678521at2"/>
<accession>A0A495IWC9</accession>
<organism evidence="1 2">
    <name type="scientific">Mucilaginibacter gracilis</name>
    <dbReference type="NCBI Taxonomy" id="423350"/>
    <lineage>
        <taxon>Bacteria</taxon>
        <taxon>Pseudomonadati</taxon>
        <taxon>Bacteroidota</taxon>
        <taxon>Sphingobacteriia</taxon>
        <taxon>Sphingobacteriales</taxon>
        <taxon>Sphingobacteriaceae</taxon>
        <taxon>Mucilaginibacter</taxon>
    </lineage>
</organism>
<comment type="caution">
    <text evidence="1">The sequence shown here is derived from an EMBL/GenBank/DDBJ whole genome shotgun (WGS) entry which is preliminary data.</text>
</comment>
<dbReference type="EMBL" id="RBKU01000001">
    <property type="protein sequence ID" value="RKR81056.1"/>
    <property type="molecule type" value="Genomic_DNA"/>
</dbReference>
<evidence type="ECO:0000313" key="2">
    <source>
        <dbReference type="Proteomes" id="UP000268007"/>
    </source>
</evidence>
<proteinExistence type="predicted"/>
<dbReference type="RefSeq" id="WP_121196789.1">
    <property type="nucleotide sequence ID" value="NZ_RBKU01000001.1"/>
</dbReference>